<organism evidence="2 3">
    <name type="scientific">Triticum urartu</name>
    <name type="common">Red wild einkorn</name>
    <name type="synonym">Crithodium urartu</name>
    <dbReference type="NCBI Taxonomy" id="4572"/>
    <lineage>
        <taxon>Eukaryota</taxon>
        <taxon>Viridiplantae</taxon>
        <taxon>Streptophyta</taxon>
        <taxon>Embryophyta</taxon>
        <taxon>Tracheophyta</taxon>
        <taxon>Spermatophyta</taxon>
        <taxon>Magnoliopsida</taxon>
        <taxon>Liliopsida</taxon>
        <taxon>Poales</taxon>
        <taxon>Poaceae</taxon>
        <taxon>BOP clade</taxon>
        <taxon>Pooideae</taxon>
        <taxon>Triticodae</taxon>
        <taxon>Triticeae</taxon>
        <taxon>Triticinae</taxon>
        <taxon>Triticum</taxon>
    </lineage>
</organism>
<dbReference type="Gramene" id="TuG1812G0700004992.01.T01">
    <property type="protein sequence ID" value="TuG1812G0700004992.01.T01"/>
    <property type="gene ID" value="TuG1812G0700004992.01"/>
</dbReference>
<evidence type="ECO:0000256" key="1">
    <source>
        <dbReference type="SAM" id="MobiDB-lite"/>
    </source>
</evidence>
<accession>A0A8R7R9C2</accession>
<evidence type="ECO:0000313" key="2">
    <source>
        <dbReference type="EnsemblPlants" id="TuG1812G0700004992.01.T01"/>
    </source>
</evidence>
<feature type="region of interest" description="Disordered" evidence="1">
    <location>
        <begin position="1"/>
        <end position="58"/>
    </location>
</feature>
<name>A0A8R7R9C2_TRIUA</name>
<dbReference type="EnsemblPlants" id="TuG1812G0700004992.01.T01">
    <property type="protein sequence ID" value="TuG1812G0700004992.01.T01"/>
    <property type="gene ID" value="TuG1812G0700004992.01"/>
</dbReference>
<dbReference type="Proteomes" id="UP000015106">
    <property type="component" value="Chromosome 7"/>
</dbReference>
<evidence type="ECO:0000313" key="3">
    <source>
        <dbReference type="Proteomes" id="UP000015106"/>
    </source>
</evidence>
<feature type="compositionally biased region" description="Basic residues" evidence="1">
    <location>
        <begin position="7"/>
        <end position="21"/>
    </location>
</feature>
<protein>
    <submittedName>
        <fullName evidence="2">Uncharacterized protein</fullName>
    </submittedName>
</protein>
<reference evidence="3" key="1">
    <citation type="journal article" date="2013" name="Nature">
        <title>Draft genome of the wheat A-genome progenitor Triticum urartu.</title>
        <authorList>
            <person name="Ling H.Q."/>
            <person name="Zhao S."/>
            <person name="Liu D."/>
            <person name="Wang J."/>
            <person name="Sun H."/>
            <person name="Zhang C."/>
            <person name="Fan H."/>
            <person name="Li D."/>
            <person name="Dong L."/>
            <person name="Tao Y."/>
            <person name="Gao C."/>
            <person name="Wu H."/>
            <person name="Li Y."/>
            <person name="Cui Y."/>
            <person name="Guo X."/>
            <person name="Zheng S."/>
            <person name="Wang B."/>
            <person name="Yu K."/>
            <person name="Liang Q."/>
            <person name="Yang W."/>
            <person name="Lou X."/>
            <person name="Chen J."/>
            <person name="Feng M."/>
            <person name="Jian J."/>
            <person name="Zhang X."/>
            <person name="Luo G."/>
            <person name="Jiang Y."/>
            <person name="Liu J."/>
            <person name="Wang Z."/>
            <person name="Sha Y."/>
            <person name="Zhang B."/>
            <person name="Wu H."/>
            <person name="Tang D."/>
            <person name="Shen Q."/>
            <person name="Xue P."/>
            <person name="Zou S."/>
            <person name="Wang X."/>
            <person name="Liu X."/>
            <person name="Wang F."/>
            <person name="Yang Y."/>
            <person name="An X."/>
            <person name="Dong Z."/>
            <person name="Zhang K."/>
            <person name="Zhang X."/>
            <person name="Luo M.C."/>
            <person name="Dvorak J."/>
            <person name="Tong Y."/>
            <person name="Wang J."/>
            <person name="Yang H."/>
            <person name="Li Z."/>
            <person name="Wang D."/>
            <person name="Zhang A."/>
            <person name="Wang J."/>
        </authorList>
    </citation>
    <scope>NUCLEOTIDE SEQUENCE</scope>
    <source>
        <strain evidence="3">cv. G1812</strain>
    </source>
</reference>
<proteinExistence type="predicted"/>
<feature type="compositionally biased region" description="Basic residues" evidence="1">
    <location>
        <begin position="42"/>
        <end position="58"/>
    </location>
</feature>
<reference evidence="2" key="3">
    <citation type="submission" date="2022-06" db="UniProtKB">
        <authorList>
            <consortium name="EnsemblPlants"/>
        </authorList>
    </citation>
    <scope>IDENTIFICATION</scope>
</reference>
<sequence length="58" mass="6842">RPPCADRKHRRTPPSRCRSSRRPSLARLSPSRWSPPTPSTMLRRRFKTRRASRRTSSV</sequence>
<dbReference type="AlphaFoldDB" id="A0A8R7R9C2"/>
<keyword evidence="3" id="KW-1185">Reference proteome</keyword>
<reference evidence="2" key="2">
    <citation type="submission" date="2018-03" db="EMBL/GenBank/DDBJ databases">
        <title>The Triticum urartu genome reveals the dynamic nature of wheat genome evolution.</title>
        <authorList>
            <person name="Ling H."/>
            <person name="Ma B."/>
            <person name="Shi X."/>
            <person name="Liu H."/>
            <person name="Dong L."/>
            <person name="Sun H."/>
            <person name="Cao Y."/>
            <person name="Gao Q."/>
            <person name="Zheng S."/>
            <person name="Li Y."/>
            <person name="Yu Y."/>
            <person name="Du H."/>
            <person name="Qi M."/>
            <person name="Li Y."/>
            <person name="Yu H."/>
            <person name="Cui Y."/>
            <person name="Wang N."/>
            <person name="Chen C."/>
            <person name="Wu H."/>
            <person name="Zhao Y."/>
            <person name="Zhang J."/>
            <person name="Li Y."/>
            <person name="Zhou W."/>
            <person name="Zhang B."/>
            <person name="Hu W."/>
            <person name="Eijk M."/>
            <person name="Tang J."/>
            <person name="Witsenboer H."/>
            <person name="Zhao S."/>
            <person name="Li Z."/>
            <person name="Zhang A."/>
            <person name="Wang D."/>
            <person name="Liang C."/>
        </authorList>
    </citation>
    <scope>NUCLEOTIDE SEQUENCE [LARGE SCALE GENOMIC DNA]</scope>
    <source>
        <strain evidence="2">cv. G1812</strain>
    </source>
</reference>
<feature type="compositionally biased region" description="Low complexity" evidence="1">
    <location>
        <begin position="22"/>
        <end position="32"/>
    </location>
</feature>